<accession>A0ABD3MQ22</accession>
<dbReference type="PANTHER" id="PTHR11200">
    <property type="entry name" value="INOSITOL 5-PHOSPHATASE"/>
    <property type="match status" value="1"/>
</dbReference>
<dbReference type="SMART" id="SM00128">
    <property type="entry name" value="IPPc"/>
    <property type="match status" value="1"/>
</dbReference>
<name>A0ABD3MQ22_9STRA</name>
<feature type="region of interest" description="Disordered" evidence="1">
    <location>
        <begin position="237"/>
        <end position="300"/>
    </location>
</feature>
<comment type="caution">
    <text evidence="3">The sequence shown here is derived from an EMBL/GenBank/DDBJ whole genome shotgun (WGS) entry which is preliminary data.</text>
</comment>
<keyword evidence="4" id="KW-1185">Reference proteome</keyword>
<feature type="region of interest" description="Disordered" evidence="1">
    <location>
        <begin position="679"/>
        <end position="698"/>
    </location>
</feature>
<protein>
    <recommendedName>
        <fullName evidence="2">Inositol polyphosphate-related phosphatase domain-containing protein</fullName>
    </recommendedName>
</protein>
<dbReference type="InterPro" id="IPR046985">
    <property type="entry name" value="IP5"/>
</dbReference>
<evidence type="ECO:0000259" key="2">
    <source>
        <dbReference type="SMART" id="SM00128"/>
    </source>
</evidence>
<dbReference type="SUPFAM" id="SSF56219">
    <property type="entry name" value="DNase I-like"/>
    <property type="match status" value="1"/>
</dbReference>
<feature type="compositionally biased region" description="Acidic residues" evidence="1">
    <location>
        <begin position="265"/>
        <end position="278"/>
    </location>
</feature>
<sequence length="698" mass="77508">MAVDAPDETMQGEDSVSMTRCASVLKKMVGSVEVALDDHPESNQGRMTEAVTEKERAIRGMDDDEAAMENSTASLAIEECWAGSGDDFVCYGNTEEGNATMETKEYEGTSLGANCQIDAFAKTADNLQPSRVDDLIQFTGDRIILEDIDAADEVEEGSRHSGSFDIDGGEDEGLGEEKEGDVEYASVNEKDVHQVRLTGITSFLSEAKVIDFAEIDEPITKASMEEESNAHSKILAKNDKENNSPNPHLDDDPHGLHPKDKRETDDENENTGNDESDAPLESLSTEPSADSNMNESDCIDDGAFEDDAVEETIPTPSIAAVKETHLKQVKDIKTQDERNSEQNDDNCVTLSVVTWNLGEAEPSEKEASFFRRFRKSDLVMIGAQECEEIKPRRTEGRRSRHLRRISIMMLGEKYVPLAIHSLGGIQCALYCHRDVLGDVEMIDLADVTCGVGGVFHNKGAIGIYLKLKRRSPDKNSTMISRILLVSGHLAAHVKNVDARNSDFKRIVSDLEAQAPARFLRPKRNTDGSLAECDGAHLLSSMDHVFFVGDLNYRIDLPREYVERCIVDVQQCRSKGTHSHANLLMKNLLRRDQLLQTIALGQAFSNFNEGEITFLPTFKFDKGTSNYDTSHKQRVPAWTDRIVFHSSKVSVLEYDSAAEAKHSDHRPVFGTFQLGWGMSGNLSRKSKTKQMRASQKRDQ</sequence>
<dbReference type="InterPro" id="IPR036691">
    <property type="entry name" value="Endo/exonu/phosph_ase_sf"/>
</dbReference>
<evidence type="ECO:0000256" key="1">
    <source>
        <dbReference type="SAM" id="MobiDB-lite"/>
    </source>
</evidence>
<feature type="compositionally biased region" description="Acidic residues" evidence="1">
    <location>
        <begin position="167"/>
        <end position="180"/>
    </location>
</feature>
<dbReference type="Gene3D" id="3.60.10.10">
    <property type="entry name" value="Endonuclease/exonuclease/phosphatase"/>
    <property type="match status" value="1"/>
</dbReference>
<dbReference type="EMBL" id="JALLAZ020001744">
    <property type="protein sequence ID" value="KAL3765762.1"/>
    <property type="molecule type" value="Genomic_DNA"/>
</dbReference>
<feature type="domain" description="Inositol polyphosphate-related phosphatase" evidence="2">
    <location>
        <begin position="346"/>
        <end position="679"/>
    </location>
</feature>
<gene>
    <name evidence="3" type="ORF">ACHAW5_005295</name>
</gene>
<dbReference type="AlphaFoldDB" id="A0ABD3MQ22"/>
<reference evidence="3 4" key="1">
    <citation type="submission" date="2024-10" db="EMBL/GenBank/DDBJ databases">
        <title>Updated reference genomes for cyclostephanoid diatoms.</title>
        <authorList>
            <person name="Roberts W.R."/>
            <person name="Alverson A.J."/>
        </authorList>
    </citation>
    <scope>NUCLEOTIDE SEQUENCE [LARGE SCALE GENOMIC DNA]</scope>
    <source>
        <strain evidence="3 4">AJA276-08</strain>
    </source>
</reference>
<feature type="compositionally biased region" description="Basic and acidic residues" evidence="1">
    <location>
        <begin position="237"/>
        <end position="264"/>
    </location>
</feature>
<evidence type="ECO:0000313" key="4">
    <source>
        <dbReference type="Proteomes" id="UP001530315"/>
    </source>
</evidence>
<proteinExistence type="predicted"/>
<evidence type="ECO:0000313" key="3">
    <source>
        <dbReference type="EMBL" id="KAL3765762.1"/>
    </source>
</evidence>
<feature type="region of interest" description="Disordered" evidence="1">
    <location>
        <begin position="153"/>
        <end position="180"/>
    </location>
</feature>
<dbReference type="Pfam" id="PF22669">
    <property type="entry name" value="Exo_endo_phos2"/>
    <property type="match status" value="1"/>
</dbReference>
<feature type="compositionally biased region" description="Polar residues" evidence="1">
    <location>
        <begin position="282"/>
        <end position="295"/>
    </location>
</feature>
<dbReference type="PANTHER" id="PTHR11200:SF300">
    <property type="entry name" value="TYPE II INOSITOL 1,4,5-TRISPHOSPHATE 5-PHOSPHATASE"/>
    <property type="match status" value="1"/>
</dbReference>
<organism evidence="3 4">
    <name type="scientific">Stephanodiscus triporus</name>
    <dbReference type="NCBI Taxonomy" id="2934178"/>
    <lineage>
        <taxon>Eukaryota</taxon>
        <taxon>Sar</taxon>
        <taxon>Stramenopiles</taxon>
        <taxon>Ochrophyta</taxon>
        <taxon>Bacillariophyta</taxon>
        <taxon>Coscinodiscophyceae</taxon>
        <taxon>Thalassiosirophycidae</taxon>
        <taxon>Stephanodiscales</taxon>
        <taxon>Stephanodiscaceae</taxon>
        <taxon>Stephanodiscus</taxon>
    </lineage>
</organism>
<dbReference type="InterPro" id="IPR000300">
    <property type="entry name" value="IPPc"/>
</dbReference>
<dbReference type="Proteomes" id="UP001530315">
    <property type="component" value="Unassembled WGS sequence"/>
</dbReference>